<gene>
    <name evidence="2" type="ORF">GCM10023307_29870</name>
</gene>
<dbReference type="EMBL" id="BAABJE010000015">
    <property type="protein sequence ID" value="GAA4801334.1"/>
    <property type="molecule type" value="Genomic_DNA"/>
</dbReference>
<proteinExistence type="predicted"/>
<evidence type="ECO:0000313" key="2">
    <source>
        <dbReference type="EMBL" id="GAA4801334.1"/>
    </source>
</evidence>
<evidence type="ECO:0000256" key="1">
    <source>
        <dbReference type="SAM" id="SignalP"/>
    </source>
</evidence>
<feature type="chain" id="PRO_5045280042" evidence="1">
    <location>
        <begin position="21"/>
        <end position="250"/>
    </location>
</feature>
<dbReference type="Proteomes" id="UP001499959">
    <property type="component" value="Unassembled WGS sequence"/>
</dbReference>
<sequence length="250" mass="26774">MAINRSFVSGVLLSTAMTTALVFLTGAKAPAAKFEEIDVGRINVREPDGTLRMVISNRAQFPGAPWKGGEIPRPDRRQFAGMLFVNDEGTENGGLIQKGVVGPDGRVSAGLSLTFDRFRQDQVMQLLHAEDGGKAYSMFAINDEADGTKLDVMQRAARMAEIRQLDKDAAQAAIAEMRKNEALSRNRVRLGTTRDGAAALSLADAGGRPRMMLLVSADGQPSIQMFDDKGEVAKTIRLDVEAPAGAGGKP</sequence>
<organism evidence="2 3">
    <name type="scientific">Lysobacter hankyongensis</name>
    <dbReference type="NCBI Taxonomy" id="1176535"/>
    <lineage>
        <taxon>Bacteria</taxon>
        <taxon>Pseudomonadati</taxon>
        <taxon>Pseudomonadota</taxon>
        <taxon>Gammaproteobacteria</taxon>
        <taxon>Lysobacterales</taxon>
        <taxon>Lysobacteraceae</taxon>
        <taxon>Lysobacter</taxon>
    </lineage>
</organism>
<protein>
    <submittedName>
        <fullName evidence="2">Uncharacterized protein</fullName>
    </submittedName>
</protein>
<comment type="caution">
    <text evidence="2">The sequence shown here is derived from an EMBL/GenBank/DDBJ whole genome shotgun (WGS) entry which is preliminary data.</text>
</comment>
<keyword evidence="3" id="KW-1185">Reference proteome</keyword>
<keyword evidence="1" id="KW-0732">Signal</keyword>
<name>A0ABP9BW83_9GAMM</name>
<evidence type="ECO:0000313" key="3">
    <source>
        <dbReference type="Proteomes" id="UP001499959"/>
    </source>
</evidence>
<dbReference type="RefSeq" id="WP_345304142.1">
    <property type="nucleotide sequence ID" value="NZ_BAABJE010000015.1"/>
</dbReference>
<reference evidence="3" key="1">
    <citation type="journal article" date="2019" name="Int. J. Syst. Evol. Microbiol.">
        <title>The Global Catalogue of Microorganisms (GCM) 10K type strain sequencing project: providing services to taxonomists for standard genome sequencing and annotation.</title>
        <authorList>
            <consortium name="The Broad Institute Genomics Platform"/>
            <consortium name="The Broad Institute Genome Sequencing Center for Infectious Disease"/>
            <person name="Wu L."/>
            <person name="Ma J."/>
        </authorList>
    </citation>
    <scope>NUCLEOTIDE SEQUENCE [LARGE SCALE GENOMIC DNA]</scope>
    <source>
        <strain evidence="3">JCM 18204</strain>
    </source>
</reference>
<feature type="signal peptide" evidence="1">
    <location>
        <begin position="1"/>
        <end position="20"/>
    </location>
</feature>
<accession>A0ABP9BW83</accession>